<accession>F8PMQ7</accession>
<dbReference type="InParanoid" id="F8PMQ7"/>
<dbReference type="STRING" id="936435.F8PMQ7"/>
<sequence>MCLLHDQFCQLISTPYFAAHLAAVIIDEAHCISQWGDKFREEPYELSYQAMCLSW</sequence>
<dbReference type="HOGENOM" id="CLU_3033824_0_0_1"/>
<dbReference type="PROSITE" id="PS00690">
    <property type="entry name" value="DEAH_ATP_HELICASE"/>
    <property type="match status" value="1"/>
</dbReference>
<gene>
    <name evidence="2" type="ORF">SERLA73DRAFT_47455</name>
</gene>
<dbReference type="GO" id="GO:0016787">
    <property type="term" value="F:hydrolase activity"/>
    <property type="evidence" value="ECO:0007669"/>
    <property type="project" value="UniProtKB-KW"/>
</dbReference>
<protein>
    <recommendedName>
        <fullName evidence="4">Helicase ATP-binding domain-containing protein</fullName>
    </recommendedName>
</protein>
<dbReference type="InterPro" id="IPR002464">
    <property type="entry name" value="DNA/RNA_helicase_DEAH_CS"/>
</dbReference>
<dbReference type="EMBL" id="GL945476">
    <property type="protein sequence ID" value="EGO02889.1"/>
    <property type="molecule type" value="Genomic_DNA"/>
</dbReference>
<reference evidence="3" key="1">
    <citation type="journal article" date="2011" name="Science">
        <title>The plant cell wall-decomposing machinery underlies the functional diversity of forest fungi.</title>
        <authorList>
            <person name="Eastwood D.C."/>
            <person name="Floudas D."/>
            <person name="Binder M."/>
            <person name="Majcherczyk A."/>
            <person name="Schneider P."/>
            <person name="Aerts A."/>
            <person name="Asiegbu F.O."/>
            <person name="Baker S.E."/>
            <person name="Barry K."/>
            <person name="Bendiksby M."/>
            <person name="Blumentritt M."/>
            <person name="Coutinho P.M."/>
            <person name="Cullen D."/>
            <person name="de Vries R.P."/>
            <person name="Gathman A."/>
            <person name="Goodell B."/>
            <person name="Henrissat B."/>
            <person name="Ihrmark K."/>
            <person name="Kauserud H."/>
            <person name="Kohler A."/>
            <person name="LaButti K."/>
            <person name="Lapidus A."/>
            <person name="Lavin J.L."/>
            <person name="Lee Y.-H."/>
            <person name="Lindquist E."/>
            <person name="Lilly W."/>
            <person name="Lucas S."/>
            <person name="Morin E."/>
            <person name="Murat C."/>
            <person name="Oguiza J.A."/>
            <person name="Park J."/>
            <person name="Pisabarro A.G."/>
            <person name="Riley R."/>
            <person name="Rosling A."/>
            <person name="Salamov A."/>
            <person name="Schmidt O."/>
            <person name="Schmutz J."/>
            <person name="Skrede I."/>
            <person name="Stenlid J."/>
            <person name="Wiebenga A."/>
            <person name="Xie X."/>
            <person name="Kuees U."/>
            <person name="Hibbett D.S."/>
            <person name="Hoffmeister D."/>
            <person name="Hoegberg N."/>
            <person name="Martin F."/>
            <person name="Grigoriev I.V."/>
            <person name="Watkinson S.C."/>
        </authorList>
    </citation>
    <scope>NUCLEOTIDE SEQUENCE [LARGE SCALE GENOMIC DNA]</scope>
    <source>
        <strain evidence="3">strain S7.3</strain>
    </source>
</reference>
<proteinExistence type="predicted"/>
<evidence type="ECO:0000313" key="3">
    <source>
        <dbReference type="Proteomes" id="UP000008063"/>
    </source>
</evidence>
<keyword evidence="3" id="KW-1185">Reference proteome</keyword>
<dbReference type="Proteomes" id="UP000008063">
    <property type="component" value="Unassembled WGS sequence"/>
</dbReference>
<evidence type="ECO:0000313" key="2">
    <source>
        <dbReference type="EMBL" id="EGO02889.1"/>
    </source>
</evidence>
<evidence type="ECO:0008006" key="4">
    <source>
        <dbReference type="Google" id="ProtNLM"/>
    </source>
</evidence>
<dbReference type="InterPro" id="IPR027417">
    <property type="entry name" value="P-loop_NTPase"/>
</dbReference>
<name>F8PMQ7_SERL3</name>
<dbReference type="Gene3D" id="3.40.50.300">
    <property type="entry name" value="P-loop containing nucleotide triphosphate hydrolases"/>
    <property type="match status" value="1"/>
</dbReference>
<organism evidence="3">
    <name type="scientific">Serpula lacrymans var. lacrymans (strain S7.3)</name>
    <name type="common">Dry rot fungus</name>
    <dbReference type="NCBI Taxonomy" id="936435"/>
    <lineage>
        <taxon>Eukaryota</taxon>
        <taxon>Fungi</taxon>
        <taxon>Dikarya</taxon>
        <taxon>Basidiomycota</taxon>
        <taxon>Agaricomycotina</taxon>
        <taxon>Agaricomycetes</taxon>
        <taxon>Agaricomycetidae</taxon>
        <taxon>Boletales</taxon>
        <taxon>Coniophorineae</taxon>
        <taxon>Serpulaceae</taxon>
        <taxon>Serpula</taxon>
    </lineage>
</organism>
<evidence type="ECO:0000256" key="1">
    <source>
        <dbReference type="ARBA" id="ARBA00022801"/>
    </source>
</evidence>
<dbReference type="AlphaFoldDB" id="F8PMQ7"/>
<dbReference type="OrthoDB" id="2499463at2759"/>
<keyword evidence="1" id="KW-0378">Hydrolase</keyword>